<evidence type="ECO:0000256" key="1">
    <source>
        <dbReference type="ARBA" id="ARBA00023231"/>
    </source>
</evidence>
<dbReference type="EMBL" id="CP061336">
    <property type="protein sequence ID" value="QNU68601.1"/>
    <property type="molecule type" value="Genomic_DNA"/>
</dbReference>
<dbReference type="InterPro" id="IPR049939">
    <property type="entry name" value="NifE-like"/>
</dbReference>
<dbReference type="InterPro" id="IPR000510">
    <property type="entry name" value="Nase/OxRdtase_comp1"/>
</dbReference>
<gene>
    <name evidence="4" type="ORF">EHE19_009490</name>
</gene>
<dbReference type="RefSeq" id="WP_137696168.1">
    <property type="nucleotide sequence ID" value="NZ_CP061336.1"/>
</dbReference>
<dbReference type="GO" id="GO:0016163">
    <property type="term" value="F:nitrogenase activity"/>
    <property type="evidence" value="ECO:0007669"/>
    <property type="project" value="InterPro"/>
</dbReference>
<protein>
    <submittedName>
        <fullName evidence="4">Oxalate:formate antiporter</fullName>
    </submittedName>
</protein>
<name>A0A4U7JN74_9FIRM</name>
<proteinExistence type="inferred from homology"/>
<dbReference type="KEGG" id="rher:EHE19_009490"/>
<comment type="similarity">
    <text evidence="2">Belongs to the NifD/NifK/NifE/NifN family.</text>
</comment>
<accession>A0A4U7JN74</accession>
<keyword evidence="5" id="KW-1185">Reference proteome</keyword>
<dbReference type="SUPFAM" id="SSF53807">
    <property type="entry name" value="Helical backbone' metal receptor"/>
    <property type="match status" value="1"/>
</dbReference>
<dbReference type="AlphaFoldDB" id="A0A4U7JN74"/>
<dbReference type="Pfam" id="PF00148">
    <property type="entry name" value="Oxidored_nitro"/>
    <property type="match status" value="1"/>
</dbReference>
<reference evidence="4 5" key="1">
    <citation type="submission" date="2020-09" db="EMBL/GenBank/DDBJ databases">
        <title>Characterization and genome sequencing of Ruminiclostridium sp. nov. MA18.</title>
        <authorList>
            <person name="Rettenmaier R."/>
            <person name="Kowollik M.-L."/>
            <person name="Liebl W."/>
            <person name="Zverlov V."/>
        </authorList>
    </citation>
    <scope>NUCLEOTIDE SEQUENCE [LARGE SCALE GENOMIC DNA]</scope>
    <source>
        <strain evidence="4 5">MA18</strain>
    </source>
</reference>
<evidence type="ECO:0000256" key="2">
    <source>
        <dbReference type="RuleBase" id="RU004021"/>
    </source>
</evidence>
<dbReference type="PANTHER" id="PTHR42956:SF1">
    <property type="entry name" value="NITROGENASE IRON-MOLYBDENUM COFACTOR BIOSYNTHESIS PROTEIN NIFE"/>
    <property type="match status" value="1"/>
</dbReference>
<organism evidence="4 5">
    <name type="scientific">Ruminiclostridium herbifermentans</name>
    <dbReference type="NCBI Taxonomy" id="2488810"/>
    <lineage>
        <taxon>Bacteria</taxon>
        <taxon>Bacillati</taxon>
        <taxon>Bacillota</taxon>
        <taxon>Clostridia</taxon>
        <taxon>Eubacteriales</taxon>
        <taxon>Oscillospiraceae</taxon>
        <taxon>Ruminiclostridium</taxon>
    </lineage>
</organism>
<keyword evidence="1 2" id="KW-0535">Nitrogen fixation</keyword>
<evidence type="ECO:0000313" key="5">
    <source>
        <dbReference type="Proteomes" id="UP000306409"/>
    </source>
</evidence>
<dbReference type="PROSITE" id="PS00699">
    <property type="entry name" value="NITROGENASE_1_1"/>
    <property type="match status" value="1"/>
</dbReference>
<dbReference type="Gene3D" id="3.40.50.1980">
    <property type="entry name" value="Nitrogenase molybdenum iron protein domain"/>
    <property type="match status" value="3"/>
</dbReference>
<dbReference type="PANTHER" id="PTHR42956">
    <property type="entry name" value="NITROGENASE IRON-MOLYBDENUM COFACTOR BIOSYNTHESIS PROTEIN NIFE"/>
    <property type="match status" value="1"/>
</dbReference>
<feature type="domain" description="Nitrogenase/oxidoreductase component 1" evidence="3">
    <location>
        <begin position="66"/>
        <end position="488"/>
    </location>
</feature>
<evidence type="ECO:0000259" key="3">
    <source>
        <dbReference type="Pfam" id="PF00148"/>
    </source>
</evidence>
<sequence length="525" mass="59059">MTNTNKVEKQTSVVFDVNFDSKFPESREISRRTGFAYGGCTSSLTNCAQKGCLQNCDREFSQASICQMTVSTLISFSVKDSVVILHGPVGCGSQSHIIDFSIRAYGAARGVKMEGARWFSTNLTEADVISGGEEKLKATILDADKRFRPTAIFILTSCTPSIIGDDIDEVVNQLQSDVAATLVPLHCPGFKAKVFSSAYDVVYHGILQKFKFEPIPYVDYYPFDKNDKDYELKVQQYNYKKSRTVNLYNAWSIGPADEAEIKRLLEAIGLNVQIFVEFKEPDEWRHITEAALNVSFCHVHDVYFLEFLKQKFNMPYILPTIPVGLGPTAKFILEIAEFFGLEEQAKKIIEKEEAKVLAALEPIKEKVRGKRVLISGGYLRIGATGLLAKELGMEVVGFRNFNYDSFGNELFSEIEEKIGDVSNSISNQPSELVNVLRKLKPDIAISHPGVGVWVTKSGIPSITLFAQRFAFFGYRGAYDLSRRIARTVSNPNYSKNLGRNVELPFKKEWYEKDPYHYIVDSNLNE</sequence>
<dbReference type="Proteomes" id="UP000306409">
    <property type="component" value="Chromosome"/>
</dbReference>
<dbReference type="InterPro" id="IPR000318">
    <property type="entry name" value="Nase_comp1_CS"/>
</dbReference>
<dbReference type="OrthoDB" id="9767044at2"/>
<evidence type="ECO:0000313" key="4">
    <source>
        <dbReference type="EMBL" id="QNU68601.1"/>
    </source>
</evidence>